<dbReference type="Proteomes" id="UP000287171">
    <property type="component" value="Unassembled WGS sequence"/>
</dbReference>
<dbReference type="GO" id="GO:0003677">
    <property type="term" value="F:DNA binding"/>
    <property type="evidence" value="ECO:0007669"/>
    <property type="project" value="UniProtKB-KW"/>
</dbReference>
<evidence type="ECO:0000313" key="7">
    <source>
        <dbReference type="Proteomes" id="UP000287171"/>
    </source>
</evidence>
<gene>
    <name evidence="6" type="ORF">KDA_65180</name>
</gene>
<comment type="caution">
    <text evidence="6">The sequence shown here is derived from an EMBL/GenBank/DDBJ whole genome shotgun (WGS) entry which is preliminary data.</text>
</comment>
<dbReference type="InterPro" id="IPR016032">
    <property type="entry name" value="Sig_transdc_resp-reg_C-effctor"/>
</dbReference>
<dbReference type="PANTHER" id="PTHR43214">
    <property type="entry name" value="TWO-COMPONENT RESPONSE REGULATOR"/>
    <property type="match status" value="1"/>
</dbReference>
<evidence type="ECO:0000256" key="3">
    <source>
        <dbReference type="PROSITE-ProRule" id="PRU00169"/>
    </source>
</evidence>
<name>A0A402BHZ9_9CHLR</name>
<dbReference type="GO" id="GO:0006355">
    <property type="term" value="P:regulation of DNA-templated transcription"/>
    <property type="evidence" value="ECO:0007669"/>
    <property type="project" value="InterPro"/>
</dbReference>
<dbReference type="CDD" id="cd06170">
    <property type="entry name" value="LuxR_C_like"/>
    <property type="match status" value="1"/>
</dbReference>
<dbReference type="InterPro" id="IPR011006">
    <property type="entry name" value="CheY-like_superfamily"/>
</dbReference>
<dbReference type="Gene3D" id="3.40.50.2300">
    <property type="match status" value="1"/>
</dbReference>
<feature type="modified residue" description="4-aspartylphosphate" evidence="3">
    <location>
        <position position="58"/>
    </location>
</feature>
<dbReference type="InterPro" id="IPR039420">
    <property type="entry name" value="WalR-like"/>
</dbReference>
<reference evidence="7" key="1">
    <citation type="submission" date="2018-12" db="EMBL/GenBank/DDBJ databases">
        <title>Tengunoibacter tsumagoiensis gen. nov., sp. nov., Dictyobacter kobayashii sp. nov., D. alpinus sp. nov., and D. joshuensis sp. nov. and description of Dictyobacteraceae fam. nov. within the order Ktedonobacterales isolated from Tengu-no-mugimeshi.</title>
        <authorList>
            <person name="Wang C.M."/>
            <person name="Zheng Y."/>
            <person name="Sakai Y."/>
            <person name="Toyoda A."/>
            <person name="Minakuchi Y."/>
            <person name="Abe K."/>
            <person name="Yokota A."/>
            <person name="Yabe S."/>
        </authorList>
    </citation>
    <scope>NUCLEOTIDE SEQUENCE [LARGE SCALE GENOMIC DNA]</scope>
    <source>
        <strain evidence="7">Uno16</strain>
    </source>
</reference>
<dbReference type="PROSITE" id="PS50043">
    <property type="entry name" value="HTH_LUXR_2"/>
    <property type="match status" value="1"/>
</dbReference>
<dbReference type="OrthoDB" id="9779069at2"/>
<accession>A0A402BHZ9</accession>
<protein>
    <submittedName>
        <fullName evidence="6">DNA-binding response regulator</fullName>
    </submittedName>
</protein>
<dbReference type="PROSITE" id="PS00622">
    <property type="entry name" value="HTH_LUXR_1"/>
    <property type="match status" value="1"/>
</dbReference>
<evidence type="ECO:0000256" key="2">
    <source>
        <dbReference type="ARBA" id="ARBA00023125"/>
    </source>
</evidence>
<dbReference type="InterPro" id="IPR058245">
    <property type="entry name" value="NreC/VraR/RcsB-like_REC"/>
</dbReference>
<evidence type="ECO:0000313" key="6">
    <source>
        <dbReference type="EMBL" id="GCE31034.1"/>
    </source>
</evidence>
<dbReference type="RefSeq" id="WP_126631047.1">
    <property type="nucleotide sequence ID" value="NZ_BIFT01000002.1"/>
</dbReference>
<keyword evidence="2 6" id="KW-0238">DNA-binding</keyword>
<keyword evidence="7" id="KW-1185">Reference proteome</keyword>
<keyword evidence="1 3" id="KW-0597">Phosphoprotein</keyword>
<dbReference type="Pfam" id="PF00196">
    <property type="entry name" value="GerE"/>
    <property type="match status" value="1"/>
</dbReference>
<dbReference type="PRINTS" id="PR00038">
    <property type="entry name" value="HTHLUXR"/>
</dbReference>
<dbReference type="CDD" id="cd17535">
    <property type="entry name" value="REC_NarL-like"/>
    <property type="match status" value="1"/>
</dbReference>
<dbReference type="EMBL" id="BIFT01000002">
    <property type="protein sequence ID" value="GCE31034.1"/>
    <property type="molecule type" value="Genomic_DNA"/>
</dbReference>
<evidence type="ECO:0000259" key="5">
    <source>
        <dbReference type="PROSITE" id="PS50110"/>
    </source>
</evidence>
<dbReference type="GO" id="GO:0000160">
    <property type="term" value="P:phosphorelay signal transduction system"/>
    <property type="evidence" value="ECO:0007669"/>
    <property type="project" value="InterPro"/>
</dbReference>
<evidence type="ECO:0000256" key="1">
    <source>
        <dbReference type="ARBA" id="ARBA00022553"/>
    </source>
</evidence>
<dbReference type="Pfam" id="PF00072">
    <property type="entry name" value="Response_reg"/>
    <property type="match status" value="1"/>
</dbReference>
<proteinExistence type="predicted"/>
<feature type="domain" description="HTH luxR-type" evidence="4">
    <location>
        <begin position="151"/>
        <end position="216"/>
    </location>
</feature>
<feature type="domain" description="Response regulatory" evidence="5">
    <location>
        <begin position="7"/>
        <end position="123"/>
    </location>
</feature>
<dbReference type="PROSITE" id="PS50110">
    <property type="entry name" value="RESPONSE_REGULATORY"/>
    <property type="match status" value="1"/>
</dbReference>
<dbReference type="AlphaFoldDB" id="A0A402BHZ9"/>
<dbReference type="SUPFAM" id="SSF46894">
    <property type="entry name" value="C-terminal effector domain of the bipartite response regulators"/>
    <property type="match status" value="1"/>
</dbReference>
<dbReference type="SMART" id="SM00421">
    <property type="entry name" value="HTH_LUXR"/>
    <property type="match status" value="1"/>
</dbReference>
<dbReference type="PANTHER" id="PTHR43214:SF43">
    <property type="entry name" value="TWO-COMPONENT RESPONSE REGULATOR"/>
    <property type="match status" value="1"/>
</dbReference>
<dbReference type="SUPFAM" id="SSF52172">
    <property type="entry name" value="CheY-like"/>
    <property type="match status" value="1"/>
</dbReference>
<sequence length="220" mass="24445">MENEQRSILLVDDHPLFRHGLSALVATCADLHVIAEATSGQEAIERAEELQPDIILMDIHMPDINGIEATRRILHTSPHIRILIITMFEDDSSVFAAMRAGARGYILKDTQKDAMLHAIRAIGRGEAIFGPAIATRLMNFFTTAQPATPGHKELFPDLTQREREILELIAQGKNNQEIANQLILGHNTVRNYVSNIFSKLQVVDRAQAIIRAREGGLGLN</sequence>
<dbReference type="SMART" id="SM00448">
    <property type="entry name" value="REC"/>
    <property type="match status" value="1"/>
</dbReference>
<dbReference type="InterPro" id="IPR001789">
    <property type="entry name" value="Sig_transdc_resp-reg_receiver"/>
</dbReference>
<dbReference type="InterPro" id="IPR000792">
    <property type="entry name" value="Tscrpt_reg_LuxR_C"/>
</dbReference>
<evidence type="ECO:0000259" key="4">
    <source>
        <dbReference type="PROSITE" id="PS50043"/>
    </source>
</evidence>
<organism evidence="6 7">
    <name type="scientific">Dictyobacter alpinus</name>
    <dbReference type="NCBI Taxonomy" id="2014873"/>
    <lineage>
        <taxon>Bacteria</taxon>
        <taxon>Bacillati</taxon>
        <taxon>Chloroflexota</taxon>
        <taxon>Ktedonobacteria</taxon>
        <taxon>Ktedonobacterales</taxon>
        <taxon>Dictyobacteraceae</taxon>
        <taxon>Dictyobacter</taxon>
    </lineage>
</organism>